<keyword evidence="1" id="KW-0560">Oxidoreductase</keyword>
<proteinExistence type="predicted"/>
<organism evidence="2 3">
    <name type="scientific">Saponaria officinalis</name>
    <name type="common">Common soapwort</name>
    <name type="synonym">Lychnis saponaria</name>
    <dbReference type="NCBI Taxonomy" id="3572"/>
    <lineage>
        <taxon>Eukaryota</taxon>
        <taxon>Viridiplantae</taxon>
        <taxon>Streptophyta</taxon>
        <taxon>Embryophyta</taxon>
        <taxon>Tracheophyta</taxon>
        <taxon>Spermatophyta</taxon>
        <taxon>Magnoliopsida</taxon>
        <taxon>eudicotyledons</taxon>
        <taxon>Gunneridae</taxon>
        <taxon>Pentapetalae</taxon>
        <taxon>Caryophyllales</taxon>
        <taxon>Caryophyllaceae</taxon>
        <taxon>Caryophylleae</taxon>
        <taxon>Saponaria</taxon>
    </lineage>
</organism>
<dbReference type="PANTHER" id="PTHR48083:SF13">
    <property type="entry name" value="ACYL-COA DEHYDROGENASE FAMILY MEMBER 11"/>
    <property type="match status" value="1"/>
</dbReference>
<dbReference type="Proteomes" id="UP001443914">
    <property type="component" value="Unassembled WGS sequence"/>
</dbReference>
<dbReference type="InterPro" id="IPR050741">
    <property type="entry name" value="Acyl-CoA_dehydrogenase"/>
</dbReference>
<dbReference type="PANTHER" id="PTHR48083">
    <property type="entry name" value="MEDIUM-CHAIN SPECIFIC ACYL-COA DEHYDROGENASE, MITOCHONDRIAL-RELATED"/>
    <property type="match status" value="1"/>
</dbReference>
<dbReference type="Gene3D" id="1.10.540.10">
    <property type="entry name" value="Acyl-CoA dehydrogenase/oxidase, N-terminal domain"/>
    <property type="match status" value="1"/>
</dbReference>
<dbReference type="GO" id="GO:0050660">
    <property type="term" value="F:flavin adenine dinucleotide binding"/>
    <property type="evidence" value="ECO:0007669"/>
    <property type="project" value="InterPro"/>
</dbReference>
<dbReference type="InterPro" id="IPR037069">
    <property type="entry name" value="AcylCoA_DH/ox_N_sf"/>
</dbReference>
<dbReference type="SUPFAM" id="SSF56645">
    <property type="entry name" value="Acyl-CoA dehydrogenase NM domain-like"/>
    <property type="match status" value="1"/>
</dbReference>
<dbReference type="EMBL" id="JBDFQZ010000014">
    <property type="protein sequence ID" value="KAK9665860.1"/>
    <property type="molecule type" value="Genomic_DNA"/>
</dbReference>
<gene>
    <name evidence="2" type="ORF">RND81_14G141400</name>
</gene>
<name>A0AAW1GQE7_SAPOF</name>
<protein>
    <submittedName>
        <fullName evidence="2">Uncharacterized protein</fullName>
    </submittedName>
</protein>
<accession>A0AAW1GQE7</accession>
<dbReference type="InterPro" id="IPR009100">
    <property type="entry name" value="AcylCoA_DH/oxidase_NM_dom_sf"/>
</dbReference>
<dbReference type="GO" id="GO:0033539">
    <property type="term" value="P:fatty acid beta-oxidation using acyl-CoA dehydrogenase"/>
    <property type="evidence" value="ECO:0007669"/>
    <property type="project" value="TreeGrafter"/>
</dbReference>
<dbReference type="AlphaFoldDB" id="A0AAW1GQE7"/>
<dbReference type="GO" id="GO:0003995">
    <property type="term" value="F:acyl-CoA dehydrogenase activity"/>
    <property type="evidence" value="ECO:0007669"/>
    <property type="project" value="TreeGrafter"/>
</dbReference>
<reference evidence="2" key="1">
    <citation type="submission" date="2024-03" db="EMBL/GenBank/DDBJ databases">
        <title>WGS assembly of Saponaria officinalis var. Norfolk2.</title>
        <authorList>
            <person name="Jenkins J."/>
            <person name="Shu S."/>
            <person name="Grimwood J."/>
            <person name="Barry K."/>
            <person name="Goodstein D."/>
            <person name="Schmutz J."/>
            <person name="Leebens-Mack J."/>
            <person name="Osbourn A."/>
        </authorList>
    </citation>
    <scope>NUCLEOTIDE SEQUENCE [LARGE SCALE GENOMIC DNA]</scope>
    <source>
        <strain evidence="2">JIC</strain>
    </source>
</reference>
<evidence type="ECO:0000313" key="2">
    <source>
        <dbReference type="EMBL" id="KAK9665860.1"/>
    </source>
</evidence>
<sequence length="201" mass="22840">MMVLDKLFVLAKNCECLGQNSQEYSEEFGNQHIKLDFVNERGKFVTSGKVVELRNKLITFMEEHIYPMEIELYKHAMSSNRCIIHPAVENLKELAKTQGLWNLFIPLDSARRSQKLLYGENSQDVFGNRHGQPLGAGLSNIEYRHLCEIMGRSVWATHIFNCRAADTGKHGETVIIISSMEENGGPVSLWIQGANYLLPEL</sequence>
<evidence type="ECO:0000313" key="3">
    <source>
        <dbReference type="Proteomes" id="UP001443914"/>
    </source>
</evidence>
<dbReference type="GO" id="GO:0005737">
    <property type="term" value="C:cytoplasm"/>
    <property type="evidence" value="ECO:0007669"/>
    <property type="project" value="TreeGrafter"/>
</dbReference>
<comment type="caution">
    <text evidence="2">The sequence shown here is derived from an EMBL/GenBank/DDBJ whole genome shotgun (WGS) entry which is preliminary data.</text>
</comment>
<evidence type="ECO:0000256" key="1">
    <source>
        <dbReference type="ARBA" id="ARBA00023002"/>
    </source>
</evidence>
<keyword evidence="3" id="KW-1185">Reference proteome</keyword>